<accession>A0ABN2L813</accession>
<sequence>MDEFSLRWHIAAPGSATFSMSSSQETVDVHTTYVGDGLGSVLQAAIDLQGGSSSAIAFLPGEPGGTCLFFAGADSDVYLQVVQFEDMSSESRRWTGGRLRWHDRISVKSFACQVALMAEEALARSGGVEAYRAAWGGVAFPSKKLQLLRDSISR</sequence>
<reference evidence="1 2" key="1">
    <citation type="journal article" date="2019" name="Int. J. Syst. Evol. Microbiol.">
        <title>The Global Catalogue of Microorganisms (GCM) 10K type strain sequencing project: providing services to taxonomists for standard genome sequencing and annotation.</title>
        <authorList>
            <consortium name="The Broad Institute Genomics Platform"/>
            <consortium name="The Broad Institute Genome Sequencing Center for Infectious Disease"/>
            <person name="Wu L."/>
            <person name="Ma J."/>
        </authorList>
    </citation>
    <scope>NUCLEOTIDE SEQUENCE [LARGE SCALE GENOMIC DNA]</scope>
    <source>
        <strain evidence="1 2">JCM 13249</strain>
    </source>
</reference>
<gene>
    <name evidence="1" type="ORF">GCM10009681_56380</name>
</gene>
<organism evidence="1 2">
    <name type="scientific">Luedemannella helvata</name>
    <dbReference type="NCBI Taxonomy" id="349315"/>
    <lineage>
        <taxon>Bacteria</taxon>
        <taxon>Bacillati</taxon>
        <taxon>Actinomycetota</taxon>
        <taxon>Actinomycetes</taxon>
        <taxon>Micromonosporales</taxon>
        <taxon>Micromonosporaceae</taxon>
        <taxon>Luedemannella</taxon>
    </lineage>
</organism>
<comment type="caution">
    <text evidence="1">The sequence shown here is derived from an EMBL/GenBank/DDBJ whole genome shotgun (WGS) entry which is preliminary data.</text>
</comment>
<evidence type="ECO:0000313" key="1">
    <source>
        <dbReference type="EMBL" id="GAA1778056.1"/>
    </source>
</evidence>
<name>A0ABN2L813_9ACTN</name>
<keyword evidence="2" id="KW-1185">Reference proteome</keyword>
<dbReference type="EMBL" id="BAAALS010000059">
    <property type="protein sequence ID" value="GAA1778056.1"/>
    <property type="molecule type" value="Genomic_DNA"/>
</dbReference>
<protein>
    <submittedName>
        <fullName evidence="1">Uncharacterized protein</fullName>
    </submittedName>
</protein>
<dbReference type="Proteomes" id="UP001500655">
    <property type="component" value="Unassembled WGS sequence"/>
</dbReference>
<evidence type="ECO:0000313" key="2">
    <source>
        <dbReference type="Proteomes" id="UP001500655"/>
    </source>
</evidence>
<proteinExistence type="predicted"/>